<dbReference type="Gene3D" id="3.40.50.880">
    <property type="match status" value="1"/>
</dbReference>
<feature type="active site" evidence="11">
    <location>
        <position position="531"/>
    </location>
</feature>
<name>A0A5M4FH84_9ACTN</name>
<feature type="binding site" evidence="11">
    <location>
        <position position="241"/>
    </location>
    <ligand>
        <name>UTP</name>
        <dbReference type="ChEBI" id="CHEBI:46398"/>
    </ligand>
</feature>
<evidence type="ECO:0000256" key="3">
    <source>
        <dbReference type="ARBA" id="ARBA00022598"/>
    </source>
</evidence>
<dbReference type="AlphaFoldDB" id="A0A5M4FH84"/>
<dbReference type="Pfam" id="PF00117">
    <property type="entry name" value="GATase"/>
    <property type="match status" value="1"/>
</dbReference>
<feature type="binding site" evidence="11">
    <location>
        <position position="372"/>
    </location>
    <ligand>
        <name>L-glutamine</name>
        <dbReference type="ChEBI" id="CHEBI:58359"/>
    </ligand>
</feature>
<dbReference type="GO" id="GO:0005829">
    <property type="term" value="C:cytosol"/>
    <property type="evidence" value="ECO:0007669"/>
    <property type="project" value="TreeGrafter"/>
</dbReference>
<feature type="binding site" evidence="11">
    <location>
        <position position="89"/>
    </location>
    <ligand>
        <name>ATP</name>
        <dbReference type="ChEBI" id="CHEBI:30616"/>
    </ligand>
</feature>
<dbReference type="Proteomes" id="UP000380867">
    <property type="component" value="Unassembled WGS sequence"/>
</dbReference>
<comment type="caution">
    <text evidence="14">The sequence shown here is derived from an EMBL/GenBank/DDBJ whole genome shotgun (WGS) entry which is preliminary data.</text>
</comment>
<dbReference type="HAMAP" id="MF_01227">
    <property type="entry name" value="PyrG"/>
    <property type="match status" value="1"/>
</dbReference>
<comment type="pathway">
    <text evidence="1 11">Pyrimidine metabolism; CTP biosynthesis via de novo pathway; CTP from UDP: step 2/2.</text>
</comment>
<dbReference type="NCBIfam" id="NF003792">
    <property type="entry name" value="PRK05380.1"/>
    <property type="match status" value="1"/>
</dbReference>
<dbReference type="InterPro" id="IPR029062">
    <property type="entry name" value="Class_I_gatase-like"/>
</dbReference>
<dbReference type="GO" id="GO:0005524">
    <property type="term" value="F:ATP binding"/>
    <property type="evidence" value="ECO:0007669"/>
    <property type="project" value="UniProtKB-KW"/>
</dbReference>
<feature type="active site" description="Nucleophile; for glutamine hydrolysis" evidence="11">
    <location>
        <position position="399"/>
    </location>
</feature>
<comment type="catalytic activity">
    <reaction evidence="11">
        <text>L-glutamine + H2O = L-glutamate + NH4(+)</text>
        <dbReference type="Rhea" id="RHEA:15889"/>
        <dbReference type="ChEBI" id="CHEBI:15377"/>
        <dbReference type="ChEBI" id="CHEBI:28938"/>
        <dbReference type="ChEBI" id="CHEBI:29985"/>
        <dbReference type="ChEBI" id="CHEBI:58359"/>
    </reaction>
</comment>
<dbReference type="EC" id="6.3.4.2" evidence="11"/>
<comment type="similarity">
    <text evidence="2 11">Belongs to the CTP synthase family.</text>
</comment>
<dbReference type="InterPro" id="IPR017926">
    <property type="entry name" value="GATASE"/>
</dbReference>
<dbReference type="GO" id="GO:0003883">
    <property type="term" value="F:CTP synthase activity"/>
    <property type="evidence" value="ECO:0007669"/>
    <property type="project" value="UniProtKB-UniRule"/>
</dbReference>
<keyword evidence="5 11" id="KW-0547">Nucleotide-binding</keyword>
<feature type="domain" description="Glutamine amidotransferase" evidence="12">
    <location>
        <begin position="319"/>
        <end position="549"/>
    </location>
</feature>
<feature type="binding site" evidence="11">
    <location>
        <begin position="205"/>
        <end position="210"/>
    </location>
    <ligand>
        <name>UTP</name>
        <dbReference type="ChEBI" id="CHEBI:46398"/>
    </ligand>
</feature>
<dbReference type="CDD" id="cd03113">
    <property type="entry name" value="CTPS_N"/>
    <property type="match status" value="1"/>
</dbReference>
<feature type="domain" description="CTP synthase N-terminal" evidence="13">
    <location>
        <begin position="21"/>
        <end position="284"/>
    </location>
</feature>
<dbReference type="FunFam" id="3.40.50.880:FF:000002">
    <property type="entry name" value="CTP synthase"/>
    <property type="match status" value="1"/>
</dbReference>
<feature type="binding site" evidence="11">
    <location>
        <position position="484"/>
    </location>
    <ligand>
        <name>L-glutamine</name>
        <dbReference type="ChEBI" id="CHEBI:58359"/>
    </ligand>
</feature>
<dbReference type="NCBIfam" id="TIGR00337">
    <property type="entry name" value="PyrG"/>
    <property type="match status" value="1"/>
</dbReference>
<evidence type="ECO:0000256" key="7">
    <source>
        <dbReference type="ARBA" id="ARBA00022842"/>
    </source>
</evidence>
<dbReference type="Gene3D" id="3.40.50.300">
    <property type="entry name" value="P-loop containing nucleotide triphosphate hydrolases"/>
    <property type="match status" value="1"/>
</dbReference>
<evidence type="ECO:0000259" key="12">
    <source>
        <dbReference type="Pfam" id="PF00117"/>
    </source>
</evidence>
<dbReference type="PROSITE" id="PS51273">
    <property type="entry name" value="GATASE_TYPE_1"/>
    <property type="match status" value="1"/>
</dbReference>
<feature type="binding site" evidence="11">
    <location>
        <begin position="32"/>
        <end position="37"/>
    </location>
    <ligand>
        <name>ATP</name>
        <dbReference type="ChEBI" id="CHEBI:30616"/>
    </ligand>
</feature>
<comment type="miscellaneous">
    <text evidence="11">CTPSs have evolved a hybrid strategy for distinguishing between UTP and CTP. The overlapping regions of the product feedback inhibitory and substrate sites recognize a common feature in both compounds, the triphosphate moiety. To differentiate isosteric substrate and product pyrimidine rings, an additional pocket far from the expected kinase/ligase catalytic site, specifically recognizes the cytosine and ribose portions of the product inhibitor.</text>
</comment>
<evidence type="ECO:0000256" key="1">
    <source>
        <dbReference type="ARBA" id="ARBA00005171"/>
    </source>
</evidence>
<dbReference type="GO" id="GO:0042802">
    <property type="term" value="F:identical protein binding"/>
    <property type="evidence" value="ECO:0007669"/>
    <property type="project" value="TreeGrafter"/>
</dbReference>
<keyword evidence="3 11" id="KW-0436">Ligase</keyword>
<evidence type="ECO:0000256" key="9">
    <source>
        <dbReference type="ARBA" id="ARBA00022975"/>
    </source>
</evidence>
<dbReference type="RefSeq" id="WP_149687485.1">
    <property type="nucleotide sequence ID" value="NZ_SDPQ02000001.1"/>
</dbReference>
<keyword evidence="6 11" id="KW-0067">ATP-binding</keyword>
<feature type="binding site" evidence="11">
    <location>
        <position position="31"/>
    </location>
    <ligand>
        <name>UTP</name>
        <dbReference type="ChEBI" id="CHEBI:46398"/>
    </ligand>
</feature>
<evidence type="ECO:0000256" key="6">
    <source>
        <dbReference type="ARBA" id="ARBA00022840"/>
    </source>
</evidence>
<dbReference type="EMBL" id="SDPQ02000001">
    <property type="protein sequence ID" value="KAA1399338.1"/>
    <property type="molecule type" value="Genomic_DNA"/>
</dbReference>
<dbReference type="FunFam" id="3.40.50.300:FF:000009">
    <property type="entry name" value="CTP synthase"/>
    <property type="match status" value="1"/>
</dbReference>
<feature type="binding site" evidence="11">
    <location>
        <position position="423"/>
    </location>
    <ligand>
        <name>L-glutamine</name>
        <dbReference type="ChEBI" id="CHEBI:58359"/>
    </ligand>
</feature>
<evidence type="ECO:0000313" key="15">
    <source>
        <dbReference type="Proteomes" id="UP000380867"/>
    </source>
</evidence>
<dbReference type="InterPro" id="IPR033828">
    <property type="entry name" value="GATase1_CTP_Synthase"/>
</dbReference>
<feature type="binding site" evidence="11">
    <location>
        <begin position="400"/>
        <end position="403"/>
    </location>
    <ligand>
        <name>L-glutamine</name>
        <dbReference type="ChEBI" id="CHEBI:58359"/>
    </ligand>
</feature>
<dbReference type="Pfam" id="PF06418">
    <property type="entry name" value="CTP_synth_N"/>
    <property type="match status" value="1"/>
</dbReference>
<feature type="binding site" evidence="11">
    <location>
        <position position="89"/>
    </location>
    <ligand>
        <name>Mg(2+)</name>
        <dbReference type="ChEBI" id="CHEBI:18420"/>
    </ligand>
</feature>
<feature type="binding site" evidence="11">
    <location>
        <position position="241"/>
    </location>
    <ligand>
        <name>CTP</name>
        <dbReference type="ChEBI" id="CHEBI:37563"/>
        <note>allosteric inhibitor</note>
    </ligand>
</feature>
<evidence type="ECO:0000256" key="2">
    <source>
        <dbReference type="ARBA" id="ARBA00007533"/>
    </source>
</evidence>
<comment type="activity regulation">
    <text evidence="11">Allosterically activated by GTP, when glutamine is the substrate; GTP has no effect on the reaction when ammonia is the substrate. The allosteric effector GTP functions by stabilizing the protein conformation that binds the tetrahedral intermediate(s) formed during glutamine hydrolysis. Inhibited by the product CTP, via allosteric rather than competitive inhibition.</text>
</comment>
<gene>
    <name evidence="11" type="primary">pyrG</name>
    <name evidence="14" type="ORF">ESP70_000755</name>
</gene>
<evidence type="ECO:0000256" key="10">
    <source>
        <dbReference type="ARBA" id="ARBA00047781"/>
    </source>
</evidence>
<comment type="catalytic activity">
    <reaction evidence="11">
        <text>UTP + NH4(+) + ATP = CTP + ADP + phosphate + 2 H(+)</text>
        <dbReference type="Rhea" id="RHEA:16597"/>
        <dbReference type="ChEBI" id="CHEBI:15378"/>
        <dbReference type="ChEBI" id="CHEBI:28938"/>
        <dbReference type="ChEBI" id="CHEBI:30616"/>
        <dbReference type="ChEBI" id="CHEBI:37563"/>
        <dbReference type="ChEBI" id="CHEBI:43474"/>
        <dbReference type="ChEBI" id="CHEBI:46398"/>
        <dbReference type="ChEBI" id="CHEBI:456216"/>
    </reaction>
</comment>
<feature type="binding site" evidence="11">
    <location>
        <position position="158"/>
    </location>
    <ligand>
        <name>Mg(2+)</name>
        <dbReference type="ChEBI" id="CHEBI:18420"/>
    </ligand>
</feature>
<comment type="caution">
    <text evidence="11">Lacks conserved residue(s) required for the propagation of feature annotation.</text>
</comment>
<comment type="catalytic activity">
    <reaction evidence="10 11">
        <text>UTP + L-glutamine + ATP + H2O = CTP + L-glutamate + ADP + phosphate + 2 H(+)</text>
        <dbReference type="Rhea" id="RHEA:26426"/>
        <dbReference type="ChEBI" id="CHEBI:15377"/>
        <dbReference type="ChEBI" id="CHEBI:15378"/>
        <dbReference type="ChEBI" id="CHEBI:29985"/>
        <dbReference type="ChEBI" id="CHEBI:30616"/>
        <dbReference type="ChEBI" id="CHEBI:37563"/>
        <dbReference type="ChEBI" id="CHEBI:43474"/>
        <dbReference type="ChEBI" id="CHEBI:46398"/>
        <dbReference type="ChEBI" id="CHEBI:58359"/>
        <dbReference type="ChEBI" id="CHEBI:456216"/>
        <dbReference type="EC" id="6.3.4.2"/>
    </reaction>
</comment>
<dbReference type="SUPFAM" id="SSF52540">
    <property type="entry name" value="P-loop containing nucleoside triphosphate hydrolases"/>
    <property type="match status" value="1"/>
</dbReference>
<proteinExistence type="inferred from homology"/>
<evidence type="ECO:0000256" key="11">
    <source>
        <dbReference type="HAMAP-Rule" id="MF_01227"/>
    </source>
</evidence>
<comment type="function">
    <text evidence="11">Catalyzes the ATP-dependent amination of UTP to CTP with either L-glutamine or ammonia as the source of nitrogen. Regulates intracellular CTP levels through interactions with the four ribonucleotide triphosphates.</text>
</comment>
<dbReference type="GO" id="GO:0004359">
    <property type="term" value="F:glutaminase activity"/>
    <property type="evidence" value="ECO:0007669"/>
    <property type="project" value="RHEA"/>
</dbReference>
<dbReference type="UniPathway" id="UPA00159">
    <property type="reaction ID" value="UER00277"/>
</dbReference>
<evidence type="ECO:0000256" key="4">
    <source>
        <dbReference type="ARBA" id="ARBA00022723"/>
    </source>
</evidence>
<feature type="binding site" evidence="11">
    <location>
        <begin position="205"/>
        <end position="210"/>
    </location>
    <ligand>
        <name>CTP</name>
        <dbReference type="ChEBI" id="CHEBI:37563"/>
        <note>allosteric inhibitor</note>
    </ligand>
</feature>
<feature type="active site" evidence="11">
    <location>
        <position position="533"/>
    </location>
</feature>
<dbReference type="GO" id="GO:0046872">
    <property type="term" value="F:metal ion binding"/>
    <property type="evidence" value="ECO:0007669"/>
    <property type="project" value="UniProtKB-KW"/>
</dbReference>
<comment type="subunit">
    <text evidence="11">Homotetramer.</text>
</comment>
<sequence>MSARHRFSTTGVTLAGNAVTKHVFVTGGVASSLGKGLTASSLGRLLKSRGLRVTMQKLDPYLNVDPGTMNPFQHGEVFVTDDGAETDLDVGHYERFLDVDLSGKANVTTGQVYQEVIAKERRGDYLGDTVQVIPHITNEIKARIRAMAGPDVDVVITEIGGTVGDIESLPFLEAARQVRHDVGRGNVFFLHVSLVPYIGPSAELKTKPTQHSVAALRSIGIQPDAIVCRADRDIPVSMKRKISLMCDVDEEAVITASDAPSIYDIPKVLHSQGLDAYVVRRLDLPFRDVDWTQWDELLRRVHHPAEEITIALVGKYVDLPDAYLSVGEALRAGGFAHDAKINLRWVPSDDCESATGAAQNLHDVDGICVPGGFGIRGIEGKLGALTYARERGIPVLGLCLGLQCMVIEYARNVAGIEGASSSEFDPQTPHPVIATMAEQLAIVDGAGDLGGTMRLGLYPAKLQPGSIIAEVYGADKVEERHRHRYEVNNSYRAQLEAAGLVFSGTSPDANLVEFVELPREVHPYYVATQAHPELRSRPTRPHPLFSGLIGAALARQLELRLPVDEQASANV</sequence>
<feature type="binding site" evidence="11">
    <location>
        <position position="31"/>
    </location>
    <ligand>
        <name>CTP</name>
        <dbReference type="ChEBI" id="CHEBI:37563"/>
        <note>allosteric inhibitor</note>
    </ligand>
</feature>
<dbReference type="SUPFAM" id="SSF52317">
    <property type="entry name" value="Class I glutamine amidotransferase-like"/>
    <property type="match status" value="1"/>
</dbReference>
<dbReference type="PANTHER" id="PTHR11550:SF0">
    <property type="entry name" value="CTP SYNTHASE-RELATED"/>
    <property type="match status" value="1"/>
</dbReference>
<keyword evidence="7 11" id="KW-0460">Magnesium</keyword>
<keyword evidence="4 11" id="KW-0479">Metal-binding</keyword>
<dbReference type="GO" id="GO:0019856">
    <property type="term" value="P:pyrimidine nucleobase biosynthetic process"/>
    <property type="evidence" value="ECO:0007669"/>
    <property type="project" value="TreeGrafter"/>
</dbReference>
<organism evidence="14 15">
    <name type="scientific">Aeromicrobium ginsengisoli</name>
    <dbReference type="NCBI Taxonomy" id="363867"/>
    <lineage>
        <taxon>Bacteria</taxon>
        <taxon>Bacillati</taxon>
        <taxon>Actinomycetota</taxon>
        <taxon>Actinomycetes</taxon>
        <taxon>Propionibacteriales</taxon>
        <taxon>Nocardioidaceae</taxon>
        <taxon>Aeromicrobium</taxon>
    </lineage>
</organism>
<dbReference type="GO" id="GO:0044210">
    <property type="term" value="P:'de novo' CTP biosynthetic process"/>
    <property type="evidence" value="ECO:0007669"/>
    <property type="project" value="UniProtKB-UniRule"/>
</dbReference>
<dbReference type="PANTHER" id="PTHR11550">
    <property type="entry name" value="CTP SYNTHASE"/>
    <property type="match status" value="1"/>
</dbReference>
<dbReference type="GO" id="GO:0097268">
    <property type="term" value="C:cytoophidium"/>
    <property type="evidence" value="ECO:0007669"/>
    <property type="project" value="UniProtKB-ARBA"/>
</dbReference>
<feature type="binding site" evidence="11">
    <location>
        <begin position="165"/>
        <end position="167"/>
    </location>
    <ligand>
        <name>CTP</name>
        <dbReference type="ChEBI" id="CHEBI:37563"/>
        <note>allosteric inhibitor</note>
    </ligand>
</feature>
<accession>A0A5M4FH84</accession>
<keyword evidence="15" id="KW-1185">Reference proteome</keyword>
<dbReference type="OrthoDB" id="9801107at2"/>
<dbReference type="InterPro" id="IPR027417">
    <property type="entry name" value="P-loop_NTPase"/>
</dbReference>
<evidence type="ECO:0000259" key="13">
    <source>
        <dbReference type="Pfam" id="PF06418"/>
    </source>
</evidence>
<reference evidence="14" key="1">
    <citation type="submission" date="2019-09" db="EMBL/GenBank/DDBJ databases">
        <authorList>
            <person name="Li J."/>
        </authorList>
    </citation>
    <scope>NUCLEOTIDE SEQUENCE [LARGE SCALE GENOMIC DNA]</scope>
    <source>
        <strain evidence="14">JCM 14732</strain>
    </source>
</reference>
<feature type="region of interest" description="Amidoligase domain" evidence="11">
    <location>
        <begin position="1"/>
        <end position="284"/>
    </location>
</feature>
<feature type="binding site" evidence="11">
    <location>
        <position position="259"/>
    </location>
    <ligand>
        <name>ATP</name>
        <dbReference type="ChEBI" id="CHEBI:30616"/>
    </ligand>
</feature>
<dbReference type="InterPro" id="IPR017456">
    <property type="entry name" value="CTP_synthase_N"/>
</dbReference>
<dbReference type="CDD" id="cd01746">
    <property type="entry name" value="GATase1_CTP_Synthase"/>
    <property type="match status" value="1"/>
</dbReference>
<keyword evidence="9 11" id="KW-0665">Pyrimidine biosynthesis</keyword>
<evidence type="ECO:0000256" key="5">
    <source>
        <dbReference type="ARBA" id="ARBA00022741"/>
    </source>
</evidence>
<evidence type="ECO:0000256" key="8">
    <source>
        <dbReference type="ARBA" id="ARBA00022962"/>
    </source>
</evidence>
<dbReference type="InterPro" id="IPR004468">
    <property type="entry name" value="CTP_synthase"/>
</dbReference>
<keyword evidence="8 11" id="KW-0315">Glutamine amidotransferase</keyword>
<protein>
    <recommendedName>
        <fullName evidence="11">CTP synthase</fullName>
        <ecNumber evidence="11">6.3.4.2</ecNumber>
    </recommendedName>
    <alternativeName>
        <fullName evidence="11">Cytidine 5'-triphosphate synthase</fullName>
    </alternativeName>
    <alternativeName>
        <fullName evidence="11">Cytidine triphosphate synthetase</fullName>
        <shortName evidence="11">CTP synthetase</shortName>
        <shortName evidence="11">CTPS</shortName>
    </alternativeName>
    <alternativeName>
        <fullName evidence="11">UTP--ammonia ligase</fullName>
    </alternativeName>
</protein>
<evidence type="ECO:0000313" key="14">
    <source>
        <dbReference type="EMBL" id="KAA1399338.1"/>
    </source>
</evidence>